<evidence type="ECO:0000256" key="5">
    <source>
        <dbReference type="ARBA" id="ARBA00023136"/>
    </source>
</evidence>
<feature type="transmembrane region" description="Helical" evidence="6">
    <location>
        <begin position="181"/>
        <end position="206"/>
    </location>
</feature>
<dbReference type="Proteomes" id="UP001398420">
    <property type="component" value="Unassembled WGS sequence"/>
</dbReference>
<evidence type="ECO:0000313" key="7">
    <source>
        <dbReference type="EMBL" id="MEL5989528.1"/>
    </source>
</evidence>
<feature type="transmembrane region" description="Helical" evidence="6">
    <location>
        <begin position="389"/>
        <end position="410"/>
    </location>
</feature>
<dbReference type="InterPro" id="IPR050833">
    <property type="entry name" value="Poly_Biosynth_Transport"/>
</dbReference>
<feature type="transmembrane region" description="Helical" evidence="6">
    <location>
        <begin position="285"/>
        <end position="307"/>
    </location>
</feature>
<accession>A0ABU9LQQ4</accession>
<dbReference type="RefSeq" id="WP_342303189.1">
    <property type="nucleotide sequence ID" value="NZ_JBCEWA010000014.1"/>
</dbReference>
<dbReference type="InterPro" id="IPR002797">
    <property type="entry name" value="Polysacc_synth"/>
</dbReference>
<keyword evidence="2" id="KW-1003">Cell membrane</keyword>
<dbReference type="CDD" id="cd13124">
    <property type="entry name" value="MATE_SpoVB_like"/>
    <property type="match status" value="1"/>
</dbReference>
<keyword evidence="8" id="KW-1185">Reference proteome</keyword>
<evidence type="ECO:0000313" key="8">
    <source>
        <dbReference type="Proteomes" id="UP001398420"/>
    </source>
</evidence>
<comment type="caution">
    <text evidence="7">The sequence shown here is derived from an EMBL/GenBank/DDBJ whole genome shotgun (WGS) entry which is preliminary data.</text>
</comment>
<keyword evidence="3 6" id="KW-0812">Transmembrane</keyword>
<protein>
    <submittedName>
        <fullName evidence="7">Polysaccharide biosynthesis protein</fullName>
    </submittedName>
</protein>
<evidence type="ECO:0000256" key="3">
    <source>
        <dbReference type="ARBA" id="ARBA00022692"/>
    </source>
</evidence>
<dbReference type="EMBL" id="JBCEWA010000014">
    <property type="protein sequence ID" value="MEL5989528.1"/>
    <property type="molecule type" value="Genomic_DNA"/>
</dbReference>
<gene>
    <name evidence="7" type="ORF">AAF454_14050</name>
</gene>
<feature type="transmembrane region" description="Helical" evidence="6">
    <location>
        <begin position="479"/>
        <end position="498"/>
    </location>
</feature>
<feature type="transmembrane region" description="Helical" evidence="6">
    <location>
        <begin position="47"/>
        <end position="66"/>
    </location>
</feature>
<evidence type="ECO:0000256" key="6">
    <source>
        <dbReference type="SAM" id="Phobius"/>
    </source>
</evidence>
<feature type="transmembrane region" description="Helical" evidence="6">
    <location>
        <begin position="151"/>
        <end position="175"/>
    </location>
</feature>
<reference evidence="7 8" key="1">
    <citation type="submission" date="2024-04" db="EMBL/GenBank/DDBJ databases">
        <authorList>
            <person name="Wu Y.S."/>
            <person name="Zhang L."/>
        </authorList>
    </citation>
    <scope>NUCLEOTIDE SEQUENCE [LARGE SCALE GENOMIC DNA]</scope>
    <source>
        <strain evidence="7 8">KG-01</strain>
    </source>
</reference>
<evidence type="ECO:0000256" key="2">
    <source>
        <dbReference type="ARBA" id="ARBA00022475"/>
    </source>
</evidence>
<feature type="transmembrane region" description="Helical" evidence="6">
    <location>
        <begin position="119"/>
        <end position="139"/>
    </location>
</feature>
<feature type="transmembrane region" description="Helical" evidence="6">
    <location>
        <begin position="416"/>
        <end position="434"/>
    </location>
</feature>
<feature type="transmembrane region" description="Helical" evidence="6">
    <location>
        <begin position="234"/>
        <end position="253"/>
    </location>
</feature>
<feature type="transmembrane region" description="Helical" evidence="6">
    <location>
        <begin position="446"/>
        <end position="467"/>
    </location>
</feature>
<dbReference type="PANTHER" id="PTHR30250">
    <property type="entry name" value="PST FAMILY PREDICTED COLANIC ACID TRANSPORTER"/>
    <property type="match status" value="1"/>
</dbReference>
<feature type="transmembrane region" description="Helical" evidence="6">
    <location>
        <begin position="362"/>
        <end position="382"/>
    </location>
</feature>
<feature type="transmembrane region" description="Helical" evidence="6">
    <location>
        <begin position="319"/>
        <end position="342"/>
    </location>
</feature>
<comment type="subcellular location">
    <subcellularLocation>
        <location evidence="1">Cell membrane</location>
        <topology evidence="1">Multi-pass membrane protein</topology>
    </subcellularLocation>
</comment>
<feature type="transmembrane region" description="Helical" evidence="6">
    <location>
        <begin position="87"/>
        <end position="107"/>
    </location>
</feature>
<evidence type="ECO:0000256" key="1">
    <source>
        <dbReference type="ARBA" id="ARBA00004651"/>
    </source>
</evidence>
<organism evidence="7 8">
    <name type="scientific">Kurthia gibsonii</name>
    <dbReference type="NCBI Taxonomy" id="33946"/>
    <lineage>
        <taxon>Bacteria</taxon>
        <taxon>Bacillati</taxon>
        <taxon>Bacillota</taxon>
        <taxon>Bacilli</taxon>
        <taxon>Bacillales</taxon>
        <taxon>Caryophanaceae</taxon>
        <taxon>Kurthia</taxon>
    </lineage>
</organism>
<evidence type="ECO:0000256" key="4">
    <source>
        <dbReference type="ARBA" id="ARBA00022989"/>
    </source>
</evidence>
<dbReference type="InterPro" id="IPR024923">
    <property type="entry name" value="PG_synth_SpoVB"/>
</dbReference>
<dbReference type="PANTHER" id="PTHR30250:SF29">
    <property type="entry name" value="POLYSACCHARIDE BIOSYNTHESIS PROTEIN C-TERMINAL DOMAIN-CONTAINING PROTEIN"/>
    <property type="match status" value="1"/>
</dbReference>
<name>A0ABU9LQQ4_9BACL</name>
<feature type="transmembrane region" description="Helical" evidence="6">
    <location>
        <begin position="7"/>
        <end position="27"/>
    </location>
</feature>
<keyword evidence="4 6" id="KW-1133">Transmembrane helix</keyword>
<keyword evidence="5 6" id="KW-0472">Membrane</keyword>
<dbReference type="Pfam" id="PF01943">
    <property type="entry name" value="Polysacc_synt"/>
    <property type="match status" value="1"/>
</dbReference>
<proteinExistence type="predicted"/>
<sequence length="529" mass="58855">MTKVKGYAKGVALLTMAALFVKVLSMVYRVPFQNLVGDQGFFIYQQVYPFVAVFMTWTSSGLAIAVSKMIADELGQPLKRQQAISQLLYRALWVFSILLFIGMYSASDFFARAMGDEQLGFLLKIGSLVIFTVPTLSMYKGKLQAHGNLQTVAVMQVIEQVVRVTVILGGTAYVMATSQSLYTAGAVAVLGTVSGEWIGVLLLMLYMRKKRQSIYLLNKENTVVRKREFLKKMLVVSVSASMSSLLLIFFQIVDAFTVFDTLVQYIEQPIDAMKEKGIYDRGQPLVQVGLVIATSFSMAIVPMIASAMKKRKGEQMRQLIRVTFQATLLFGVAATVGLMLVMPYLNKALFETADLSDVLSVYVIQIIMLSMIMAITAILQGLGYRKGPTYILAISLLIKILITKPFVHYFGIVGAAWSSNLALIVGACSLVYYLKKKQDIQLASRLFYQTTGYATVCMVFVVGGIRIFDEILAIDSRLYAAIMMLFLVIIGGSIFILCITRYRIFTVKEWLLLPLGSKMAALQLFLNRK</sequence>